<dbReference type="CDD" id="cd00093">
    <property type="entry name" value="HTH_XRE"/>
    <property type="match status" value="1"/>
</dbReference>
<dbReference type="SMART" id="SM00530">
    <property type="entry name" value="HTH_XRE"/>
    <property type="match status" value="1"/>
</dbReference>
<comment type="caution">
    <text evidence="3">The sequence shown here is derived from an EMBL/GenBank/DDBJ whole genome shotgun (WGS) entry which is preliminary data.</text>
</comment>
<organism evidence="3 4">
    <name type="scientific">Kitasatospora nipponensis</name>
    <dbReference type="NCBI Taxonomy" id="258049"/>
    <lineage>
        <taxon>Bacteria</taxon>
        <taxon>Bacillati</taxon>
        <taxon>Actinomycetota</taxon>
        <taxon>Actinomycetes</taxon>
        <taxon>Kitasatosporales</taxon>
        <taxon>Streptomycetaceae</taxon>
        <taxon>Kitasatospora</taxon>
    </lineage>
</organism>
<sequence>MNDALQQAMVRANMSESQLARACGVDPKTVSRWLSNPARPPHPRHRAAVSRALGEEESVIWPAVQQLVKSGADREMVQLYPYRGLHQLLPMAGAREPRRPAAKEGCGRMSGPIRAR</sequence>
<dbReference type="PROSITE" id="PS50943">
    <property type="entry name" value="HTH_CROC1"/>
    <property type="match status" value="1"/>
</dbReference>
<name>A0ABN1TCV8_9ACTN</name>
<dbReference type="Pfam" id="PF01381">
    <property type="entry name" value="HTH_3"/>
    <property type="match status" value="1"/>
</dbReference>
<protein>
    <recommendedName>
        <fullName evidence="2">HTH cro/C1-type domain-containing protein</fullName>
    </recommendedName>
</protein>
<dbReference type="Proteomes" id="UP001500037">
    <property type="component" value="Unassembled WGS sequence"/>
</dbReference>
<dbReference type="Gene3D" id="1.10.260.40">
    <property type="entry name" value="lambda repressor-like DNA-binding domains"/>
    <property type="match status" value="1"/>
</dbReference>
<dbReference type="SUPFAM" id="SSF47413">
    <property type="entry name" value="lambda repressor-like DNA-binding domains"/>
    <property type="match status" value="1"/>
</dbReference>
<evidence type="ECO:0000256" key="1">
    <source>
        <dbReference type="SAM" id="MobiDB-lite"/>
    </source>
</evidence>
<evidence type="ECO:0000313" key="3">
    <source>
        <dbReference type="EMBL" id="GAA1075010.1"/>
    </source>
</evidence>
<gene>
    <name evidence="3" type="ORF">GCM10009665_79650</name>
</gene>
<feature type="region of interest" description="Disordered" evidence="1">
    <location>
        <begin position="93"/>
        <end position="116"/>
    </location>
</feature>
<evidence type="ECO:0000313" key="4">
    <source>
        <dbReference type="Proteomes" id="UP001500037"/>
    </source>
</evidence>
<dbReference type="EMBL" id="BAAALF010000598">
    <property type="protein sequence ID" value="GAA1075010.1"/>
    <property type="molecule type" value="Genomic_DNA"/>
</dbReference>
<feature type="compositionally biased region" description="Basic and acidic residues" evidence="1">
    <location>
        <begin position="95"/>
        <end position="106"/>
    </location>
</feature>
<feature type="domain" description="HTH cro/C1-type" evidence="2">
    <location>
        <begin position="5"/>
        <end position="60"/>
    </location>
</feature>
<dbReference type="InterPro" id="IPR010982">
    <property type="entry name" value="Lambda_DNA-bd_dom_sf"/>
</dbReference>
<proteinExistence type="predicted"/>
<reference evidence="3 4" key="1">
    <citation type="journal article" date="2019" name="Int. J. Syst. Evol. Microbiol.">
        <title>The Global Catalogue of Microorganisms (GCM) 10K type strain sequencing project: providing services to taxonomists for standard genome sequencing and annotation.</title>
        <authorList>
            <consortium name="The Broad Institute Genomics Platform"/>
            <consortium name="The Broad Institute Genome Sequencing Center for Infectious Disease"/>
            <person name="Wu L."/>
            <person name="Ma J."/>
        </authorList>
    </citation>
    <scope>NUCLEOTIDE SEQUENCE [LARGE SCALE GENOMIC DNA]</scope>
    <source>
        <strain evidence="3 4">JCM 13004</strain>
    </source>
</reference>
<evidence type="ECO:0000259" key="2">
    <source>
        <dbReference type="PROSITE" id="PS50943"/>
    </source>
</evidence>
<keyword evidence="4" id="KW-1185">Reference proteome</keyword>
<dbReference type="InterPro" id="IPR001387">
    <property type="entry name" value="Cro/C1-type_HTH"/>
</dbReference>
<accession>A0ABN1TCV8</accession>